<feature type="compositionally biased region" description="Polar residues" evidence="1">
    <location>
        <begin position="118"/>
        <end position="130"/>
    </location>
</feature>
<feature type="compositionally biased region" description="Polar residues" evidence="1">
    <location>
        <begin position="181"/>
        <end position="200"/>
    </location>
</feature>
<dbReference type="EMBL" id="JBAMIC010000002">
    <property type="protein sequence ID" value="KAK7111964.1"/>
    <property type="molecule type" value="Genomic_DNA"/>
</dbReference>
<feature type="compositionally biased region" description="Polar residues" evidence="1">
    <location>
        <begin position="98"/>
        <end position="108"/>
    </location>
</feature>
<feature type="region of interest" description="Disordered" evidence="1">
    <location>
        <begin position="37"/>
        <end position="220"/>
    </location>
</feature>
<evidence type="ECO:0000256" key="1">
    <source>
        <dbReference type="SAM" id="MobiDB-lite"/>
    </source>
</evidence>
<feature type="region of interest" description="Disordered" evidence="1">
    <location>
        <begin position="237"/>
        <end position="352"/>
    </location>
</feature>
<name>A0AAN9GL06_9CAEN</name>
<feature type="compositionally biased region" description="Low complexity" evidence="1">
    <location>
        <begin position="59"/>
        <end position="73"/>
    </location>
</feature>
<proteinExistence type="predicted"/>
<feature type="compositionally biased region" description="Basic residues" evidence="1">
    <location>
        <begin position="131"/>
        <end position="141"/>
    </location>
</feature>
<gene>
    <name evidence="2" type="ORF">V1264_011501</name>
</gene>
<sequence length="437" mass="47976">MIIEEISPSTMTKESQEDTILLESQFRTRTERPVGCGRGKLLEMQSSTFETDLGALRNTSSGTEQEETSTTSQDTHKNPTKPTSLLLDSRVDCEFYSVPTQPTNYNSKSQDDFPALSAGSSTNTRLPSLSRTKRGRGKQKAQQKDSIPPEAFQDAEDPTRDALALSVLTQQTSEAVDVALNSKQPCSSKQNEESLNSLSFSTDEEESSEPAATSEMKIDGKSARAESFLKMNKNNSYAGLSESDLHSRTSSQDALNVEDIDDENLKQKEGEPAVVKETMDKKAADCQDQQTREDGVVYTGKAESEENGEALVKLDSNKNSIKTQEGGSKAGESSNRQAKGGGASAPETKEISKTKKKVYGSWKLDGPLVLQVENVPKNCGGELKDYLAAFGKIVDSEKKSQKGANVWRFMYVLFCLNCSITYSRLKQIRFCALIPWI</sequence>
<dbReference type="AlphaFoldDB" id="A0AAN9GL06"/>
<protein>
    <submittedName>
        <fullName evidence="2">Uncharacterized protein</fullName>
    </submittedName>
</protein>
<evidence type="ECO:0000313" key="2">
    <source>
        <dbReference type="EMBL" id="KAK7111964.1"/>
    </source>
</evidence>
<comment type="caution">
    <text evidence="2">The sequence shown here is derived from an EMBL/GenBank/DDBJ whole genome shotgun (WGS) entry which is preliminary data.</text>
</comment>
<accession>A0AAN9GL06</accession>
<feature type="compositionally biased region" description="Polar residues" evidence="1">
    <location>
        <begin position="317"/>
        <end position="337"/>
    </location>
</feature>
<keyword evidence="3" id="KW-1185">Reference proteome</keyword>
<reference evidence="2 3" key="1">
    <citation type="submission" date="2024-02" db="EMBL/GenBank/DDBJ databases">
        <title>Chromosome-scale genome assembly of the rough periwinkle Littorina saxatilis.</title>
        <authorList>
            <person name="De Jode A."/>
            <person name="Faria R."/>
            <person name="Formenti G."/>
            <person name="Sims Y."/>
            <person name="Smith T.P."/>
            <person name="Tracey A."/>
            <person name="Wood J.M.D."/>
            <person name="Zagrodzka Z.B."/>
            <person name="Johannesson K."/>
            <person name="Butlin R.K."/>
            <person name="Leder E.H."/>
        </authorList>
    </citation>
    <scope>NUCLEOTIDE SEQUENCE [LARGE SCALE GENOMIC DNA]</scope>
    <source>
        <strain evidence="2">Snail1</strain>
        <tissue evidence="2">Muscle</tissue>
    </source>
</reference>
<feature type="compositionally biased region" description="Basic and acidic residues" evidence="1">
    <location>
        <begin position="277"/>
        <end position="295"/>
    </location>
</feature>
<dbReference type="Proteomes" id="UP001374579">
    <property type="component" value="Unassembled WGS sequence"/>
</dbReference>
<evidence type="ECO:0000313" key="3">
    <source>
        <dbReference type="Proteomes" id="UP001374579"/>
    </source>
</evidence>
<organism evidence="2 3">
    <name type="scientific">Littorina saxatilis</name>
    <dbReference type="NCBI Taxonomy" id="31220"/>
    <lineage>
        <taxon>Eukaryota</taxon>
        <taxon>Metazoa</taxon>
        <taxon>Spiralia</taxon>
        <taxon>Lophotrochozoa</taxon>
        <taxon>Mollusca</taxon>
        <taxon>Gastropoda</taxon>
        <taxon>Caenogastropoda</taxon>
        <taxon>Littorinimorpha</taxon>
        <taxon>Littorinoidea</taxon>
        <taxon>Littorinidae</taxon>
        <taxon>Littorina</taxon>
    </lineage>
</organism>